<dbReference type="InterPro" id="IPR014710">
    <property type="entry name" value="RmlC-like_jellyroll"/>
</dbReference>
<dbReference type="PANTHER" id="PTHR46797:SF23">
    <property type="entry name" value="HTH-TYPE TRANSCRIPTIONAL REGULATOR SUTR"/>
    <property type="match status" value="1"/>
</dbReference>
<dbReference type="InterPro" id="IPR050807">
    <property type="entry name" value="TransReg_Diox_bact_type"/>
</dbReference>
<dbReference type="AlphaFoldDB" id="A0A9D2AVC9"/>
<dbReference type="GO" id="GO:0003700">
    <property type="term" value="F:DNA-binding transcription factor activity"/>
    <property type="evidence" value="ECO:0007669"/>
    <property type="project" value="TreeGrafter"/>
</dbReference>
<keyword evidence="1" id="KW-0805">Transcription regulation</keyword>
<keyword evidence="3" id="KW-0804">Transcription</keyword>
<dbReference type="SMART" id="SM00530">
    <property type="entry name" value="HTH_XRE"/>
    <property type="match status" value="1"/>
</dbReference>
<dbReference type="EMBL" id="DXEU01000042">
    <property type="protein sequence ID" value="HIX51652.1"/>
    <property type="molecule type" value="Genomic_DNA"/>
</dbReference>
<evidence type="ECO:0000313" key="6">
    <source>
        <dbReference type="Proteomes" id="UP000886780"/>
    </source>
</evidence>
<dbReference type="PROSITE" id="PS50943">
    <property type="entry name" value="HTH_CROC1"/>
    <property type="match status" value="1"/>
</dbReference>
<dbReference type="CDD" id="cd00093">
    <property type="entry name" value="HTH_XRE"/>
    <property type="match status" value="1"/>
</dbReference>
<reference evidence="5" key="1">
    <citation type="journal article" date="2021" name="PeerJ">
        <title>Extensive microbial diversity within the chicken gut microbiome revealed by metagenomics and culture.</title>
        <authorList>
            <person name="Gilroy R."/>
            <person name="Ravi A."/>
            <person name="Getino M."/>
            <person name="Pursley I."/>
            <person name="Horton D.L."/>
            <person name="Alikhan N.F."/>
            <person name="Baker D."/>
            <person name="Gharbi K."/>
            <person name="Hall N."/>
            <person name="Watson M."/>
            <person name="Adriaenssens E.M."/>
            <person name="Foster-Nyarko E."/>
            <person name="Jarju S."/>
            <person name="Secka A."/>
            <person name="Antonio M."/>
            <person name="Oren A."/>
            <person name="Chaudhuri R.R."/>
            <person name="La Ragione R."/>
            <person name="Hildebrand F."/>
            <person name="Pallen M.J."/>
        </authorList>
    </citation>
    <scope>NUCLEOTIDE SEQUENCE</scope>
    <source>
        <strain evidence="5">ChiGjej4B4-12881</strain>
    </source>
</reference>
<dbReference type="Gene3D" id="2.60.120.10">
    <property type="entry name" value="Jelly Rolls"/>
    <property type="match status" value="1"/>
</dbReference>
<dbReference type="InterPro" id="IPR001387">
    <property type="entry name" value="Cro/C1-type_HTH"/>
</dbReference>
<dbReference type="InterPro" id="IPR010982">
    <property type="entry name" value="Lambda_DNA-bd_dom_sf"/>
</dbReference>
<dbReference type="SUPFAM" id="SSF51182">
    <property type="entry name" value="RmlC-like cupins"/>
    <property type="match status" value="1"/>
</dbReference>
<evidence type="ECO:0000256" key="1">
    <source>
        <dbReference type="ARBA" id="ARBA00023015"/>
    </source>
</evidence>
<proteinExistence type="predicted"/>
<gene>
    <name evidence="5" type="ORF">IAA28_02465</name>
</gene>
<protein>
    <submittedName>
        <fullName evidence="5">XRE family transcriptional regulator</fullName>
    </submittedName>
</protein>
<dbReference type="GO" id="GO:0005829">
    <property type="term" value="C:cytosol"/>
    <property type="evidence" value="ECO:0007669"/>
    <property type="project" value="TreeGrafter"/>
</dbReference>
<dbReference type="SUPFAM" id="SSF47413">
    <property type="entry name" value="lambda repressor-like DNA-binding domains"/>
    <property type="match status" value="1"/>
</dbReference>
<evidence type="ECO:0000259" key="4">
    <source>
        <dbReference type="PROSITE" id="PS50943"/>
    </source>
</evidence>
<dbReference type="CDD" id="cd02209">
    <property type="entry name" value="cupin_XRE_C"/>
    <property type="match status" value="1"/>
</dbReference>
<comment type="caution">
    <text evidence="5">The sequence shown here is derived from an EMBL/GenBank/DDBJ whole genome shotgun (WGS) entry which is preliminary data.</text>
</comment>
<evidence type="ECO:0000256" key="2">
    <source>
        <dbReference type="ARBA" id="ARBA00023125"/>
    </source>
</evidence>
<evidence type="ECO:0000313" key="5">
    <source>
        <dbReference type="EMBL" id="HIX51652.1"/>
    </source>
</evidence>
<organism evidence="5 6">
    <name type="scientific">Candidatus Lachnoclostridium stercoripullorum</name>
    <dbReference type="NCBI Taxonomy" id="2838635"/>
    <lineage>
        <taxon>Bacteria</taxon>
        <taxon>Bacillati</taxon>
        <taxon>Bacillota</taxon>
        <taxon>Clostridia</taxon>
        <taxon>Lachnospirales</taxon>
        <taxon>Lachnospiraceae</taxon>
    </lineage>
</organism>
<dbReference type="Pfam" id="PF07883">
    <property type="entry name" value="Cupin_2"/>
    <property type="match status" value="1"/>
</dbReference>
<reference evidence="5" key="2">
    <citation type="submission" date="2021-04" db="EMBL/GenBank/DDBJ databases">
        <authorList>
            <person name="Gilroy R."/>
        </authorList>
    </citation>
    <scope>NUCLEOTIDE SEQUENCE</scope>
    <source>
        <strain evidence="5">ChiGjej4B4-12881</strain>
    </source>
</reference>
<evidence type="ECO:0000256" key="3">
    <source>
        <dbReference type="ARBA" id="ARBA00023163"/>
    </source>
</evidence>
<dbReference type="Proteomes" id="UP000886780">
    <property type="component" value="Unassembled WGS sequence"/>
</dbReference>
<dbReference type="InterPro" id="IPR013096">
    <property type="entry name" value="Cupin_2"/>
</dbReference>
<accession>A0A9D2AVC9</accession>
<dbReference type="InterPro" id="IPR011051">
    <property type="entry name" value="RmlC_Cupin_sf"/>
</dbReference>
<dbReference type="GO" id="GO:0003677">
    <property type="term" value="F:DNA binding"/>
    <property type="evidence" value="ECO:0007669"/>
    <property type="project" value="UniProtKB-KW"/>
</dbReference>
<sequence>MDSIHEIVAKNLRKLRLEKGLSQEELARLSGVSKSMLVQIERGMGNPSLSTMQKLAGGMQIPFDALLARPSSPYQLVKFSQLEPILGDQGGVKNYALFPEDENRHFSTYWVEAEPGGSWQAEPHMRGTVELITVFGGALELSLHHGEESRTFRLNRGDSICFQADVVHSYRNLSDEPLIFHNILHISRKLF</sequence>
<dbReference type="PANTHER" id="PTHR46797">
    <property type="entry name" value="HTH-TYPE TRANSCRIPTIONAL REGULATOR"/>
    <property type="match status" value="1"/>
</dbReference>
<dbReference type="Gene3D" id="1.10.260.40">
    <property type="entry name" value="lambda repressor-like DNA-binding domains"/>
    <property type="match status" value="1"/>
</dbReference>
<dbReference type="Pfam" id="PF01381">
    <property type="entry name" value="HTH_3"/>
    <property type="match status" value="1"/>
</dbReference>
<name>A0A9D2AVC9_9FIRM</name>
<keyword evidence="2" id="KW-0238">DNA-binding</keyword>
<feature type="domain" description="HTH cro/C1-type" evidence="4">
    <location>
        <begin position="12"/>
        <end position="66"/>
    </location>
</feature>